<sequence>MRKHHHIILVSSALLLGQIACQAVTPEARPEGAATSGATAAPASSATAAAPGGAPASSAVSAHSAPDETLFRQAFRHLQAAVASNDTAAIRGLLHFPLLTSPQWTNDDLRDRSADTSGGVIHATDFSRLYGSIFHRDVRRLLPKAGENSLAEIAPDTKEDYYKRLARQTDPGSHLYELYMQYSDGYFGFVFGRVGGTYKVISYYAKWPVT</sequence>
<gene>
    <name evidence="3" type="ORF">EDB95_4649</name>
</gene>
<name>A0A4R8DGM7_9BACT</name>
<feature type="signal peptide" evidence="2">
    <location>
        <begin position="1"/>
        <end position="23"/>
    </location>
</feature>
<feature type="chain" id="PRO_5020963051" description="Gluconate 2-dehydrogenase subunit 3-like protein" evidence="2">
    <location>
        <begin position="24"/>
        <end position="210"/>
    </location>
</feature>
<dbReference type="RefSeq" id="WP_133997917.1">
    <property type="nucleotide sequence ID" value="NZ_SODV01000002.1"/>
</dbReference>
<evidence type="ECO:0008006" key="5">
    <source>
        <dbReference type="Google" id="ProtNLM"/>
    </source>
</evidence>
<evidence type="ECO:0000313" key="3">
    <source>
        <dbReference type="EMBL" id="TDW96813.1"/>
    </source>
</evidence>
<evidence type="ECO:0000256" key="1">
    <source>
        <dbReference type="SAM" id="MobiDB-lite"/>
    </source>
</evidence>
<accession>A0A4R8DGM7</accession>
<protein>
    <recommendedName>
        <fullName evidence="5">Gluconate 2-dehydrogenase subunit 3-like protein</fullName>
    </recommendedName>
</protein>
<proteinExistence type="predicted"/>
<keyword evidence="4" id="KW-1185">Reference proteome</keyword>
<evidence type="ECO:0000256" key="2">
    <source>
        <dbReference type="SAM" id="SignalP"/>
    </source>
</evidence>
<evidence type="ECO:0000313" key="4">
    <source>
        <dbReference type="Proteomes" id="UP000294498"/>
    </source>
</evidence>
<dbReference type="AlphaFoldDB" id="A0A4R8DGM7"/>
<reference evidence="3 4" key="1">
    <citation type="submission" date="2019-03" db="EMBL/GenBank/DDBJ databases">
        <title>Genomic Encyclopedia of Type Strains, Phase IV (KMG-IV): sequencing the most valuable type-strain genomes for metagenomic binning, comparative biology and taxonomic classification.</title>
        <authorList>
            <person name="Goeker M."/>
        </authorList>
    </citation>
    <scope>NUCLEOTIDE SEQUENCE [LARGE SCALE GENOMIC DNA]</scope>
    <source>
        <strain evidence="3 4">DSM 100059</strain>
    </source>
</reference>
<dbReference type="Proteomes" id="UP000294498">
    <property type="component" value="Unassembled WGS sequence"/>
</dbReference>
<feature type="region of interest" description="Disordered" evidence="1">
    <location>
        <begin position="32"/>
        <end position="61"/>
    </location>
</feature>
<dbReference type="EMBL" id="SODV01000002">
    <property type="protein sequence ID" value="TDW96813.1"/>
    <property type="molecule type" value="Genomic_DNA"/>
</dbReference>
<comment type="caution">
    <text evidence="3">The sequence shown here is derived from an EMBL/GenBank/DDBJ whole genome shotgun (WGS) entry which is preliminary data.</text>
</comment>
<organism evidence="3 4">
    <name type="scientific">Dinghuibacter silviterrae</name>
    <dbReference type="NCBI Taxonomy" id="1539049"/>
    <lineage>
        <taxon>Bacteria</taxon>
        <taxon>Pseudomonadati</taxon>
        <taxon>Bacteroidota</taxon>
        <taxon>Chitinophagia</taxon>
        <taxon>Chitinophagales</taxon>
        <taxon>Chitinophagaceae</taxon>
        <taxon>Dinghuibacter</taxon>
    </lineage>
</organism>
<dbReference type="OrthoDB" id="796239at2"/>
<keyword evidence="2" id="KW-0732">Signal</keyword>